<protein>
    <submittedName>
        <fullName evidence="8">Ferredoxin</fullName>
    </submittedName>
</protein>
<dbReference type="InterPro" id="IPR051269">
    <property type="entry name" value="Fe-S_cluster_ET"/>
</dbReference>
<gene>
    <name evidence="8" type="ORF">AB6A68_04360</name>
</gene>
<keyword evidence="7" id="KW-0003">3Fe-4S</keyword>
<evidence type="ECO:0000256" key="4">
    <source>
        <dbReference type="ARBA" id="ARBA00022982"/>
    </source>
</evidence>
<evidence type="ECO:0000256" key="7">
    <source>
        <dbReference type="ARBA" id="ARBA00023291"/>
    </source>
</evidence>
<dbReference type="SUPFAM" id="SSF54862">
    <property type="entry name" value="4Fe-4S ferredoxins"/>
    <property type="match status" value="1"/>
</dbReference>
<keyword evidence="6" id="KW-0411">Iron-sulfur</keyword>
<dbReference type="EMBL" id="JBFSHR010000010">
    <property type="protein sequence ID" value="MEX6429067.1"/>
    <property type="molecule type" value="Genomic_DNA"/>
</dbReference>
<dbReference type="Gene3D" id="3.30.70.20">
    <property type="match status" value="1"/>
</dbReference>
<evidence type="ECO:0000256" key="1">
    <source>
        <dbReference type="ARBA" id="ARBA00001927"/>
    </source>
</evidence>
<organism evidence="8 9">
    <name type="scientific">Ferrimicrobium acidiphilum</name>
    <dbReference type="NCBI Taxonomy" id="121039"/>
    <lineage>
        <taxon>Bacteria</taxon>
        <taxon>Bacillati</taxon>
        <taxon>Actinomycetota</taxon>
        <taxon>Acidimicrobiia</taxon>
        <taxon>Acidimicrobiales</taxon>
        <taxon>Acidimicrobiaceae</taxon>
        <taxon>Ferrimicrobium</taxon>
    </lineage>
</organism>
<evidence type="ECO:0000256" key="3">
    <source>
        <dbReference type="ARBA" id="ARBA00022723"/>
    </source>
</evidence>
<keyword evidence="4" id="KW-0249">Electron transport</keyword>
<evidence type="ECO:0000256" key="2">
    <source>
        <dbReference type="ARBA" id="ARBA00022448"/>
    </source>
</evidence>
<dbReference type="Pfam" id="PF13370">
    <property type="entry name" value="Fer4_13"/>
    <property type="match status" value="1"/>
</dbReference>
<dbReference type="Proteomes" id="UP001560267">
    <property type="component" value="Unassembled WGS sequence"/>
</dbReference>
<comment type="cofactor">
    <cofactor evidence="1">
        <name>[3Fe-4S] cluster</name>
        <dbReference type="ChEBI" id="CHEBI:21137"/>
    </cofactor>
</comment>
<reference evidence="8 9" key="1">
    <citation type="submission" date="2024-07" db="EMBL/GenBank/DDBJ databases">
        <title>Draft Genome Sequence of Ferrimicrobium acidiphilum Strain YE2023, Isolated from a Pulp of Bioleach Reactor.</title>
        <authorList>
            <person name="Elkina Y.A."/>
            <person name="Bulaeva A.G."/>
            <person name="Beletsky A.V."/>
            <person name="Mardanov A.V."/>
        </authorList>
    </citation>
    <scope>NUCLEOTIDE SEQUENCE [LARGE SCALE GENOMIC DNA]</scope>
    <source>
        <strain evidence="8 9">YE2023</strain>
    </source>
</reference>
<dbReference type="PANTHER" id="PTHR36923:SF3">
    <property type="entry name" value="FERREDOXIN"/>
    <property type="match status" value="1"/>
</dbReference>
<dbReference type="PANTHER" id="PTHR36923">
    <property type="entry name" value="FERREDOXIN"/>
    <property type="match status" value="1"/>
</dbReference>
<keyword evidence="9" id="KW-1185">Reference proteome</keyword>
<name>A0ABV3Y0H6_9ACTN</name>
<sequence length="63" mass="6939">MRIEVDFDRCQSNAVCEGLAPSVFEVRDDGFLYVINENPPEDLHEAVLAAQAQCPTQAITVSD</sequence>
<evidence type="ECO:0000313" key="9">
    <source>
        <dbReference type="Proteomes" id="UP001560267"/>
    </source>
</evidence>
<evidence type="ECO:0000256" key="5">
    <source>
        <dbReference type="ARBA" id="ARBA00023004"/>
    </source>
</evidence>
<keyword evidence="2" id="KW-0813">Transport</keyword>
<proteinExistence type="predicted"/>
<accession>A0ABV3Y0H6</accession>
<keyword evidence="3" id="KW-0479">Metal-binding</keyword>
<dbReference type="RefSeq" id="WP_366525836.1">
    <property type="nucleotide sequence ID" value="NZ_JBFSHR010000010.1"/>
</dbReference>
<keyword evidence="5" id="KW-0408">Iron</keyword>
<evidence type="ECO:0000256" key="6">
    <source>
        <dbReference type="ARBA" id="ARBA00023014"/>
    </source>
</evidence>
<evidence type="ECO:0000313" key="8">
    <source>
        <dbReference type="EMBL" id="MEX6429067.1"/>
    </source>
</evidence>
<comment type="caution">
    <text evidence="8">The sequence shown here is derived from an EMBL/GenBank/DDBJ whole genome shotgun (WGS) entry which is preliminary data.</text>
</comment>